<dbReference type="InParanoid" id="A0A1Q3CER0"/>
<evidence type="ECO:0000313" key="4">
    <source>
        <dbReference type="Proteomes" id="UP000187406"/>
    </source>
</evidence>
<dbReference type="Gene3D" id="1.25.40.10">
    <property type="entry name" value="Tetratricopeptide repeat domain"/>
    <property type="match status" value="4"/>
</dbReference>
<dbReference type="Proteomes" id="UP000187406">
    <property type="component" value="Unassembled WGS sequence"/>
</dbReference>
<feature type="repeat" description="PPR" evidence="2">
    <location>
        <begin position="299"/>
        <end position="333"/>
    </location>
</feature>
<dbReference type="GO" id="GO:0003723">
    <property type="term" value="F:RNA binding"/>
    <property type="evidence" value="ECO:0007669"/>
    <property type="project" value="InterPro"/>
</dbReference>
<dbReference type="AlphaFoldDB" id="A0A1Q3CER0"/>
<comment type="caution">
    <text evidence="3">The sequence shown here is derived from an EMBL/GenBank/DDBJ whole genome shotgun (WGS) entry which is preliminary data.</text>
</comment>
<feature type="repeat" description="PPR" evidence="2">
    <location>
        <begin position="61"/>
        <end position="95"/>
    </location>
</feature>
<dbReference type="FunFam" id="1.25.40.10:FF:000427">
    <property type="entry name" value="Pentatricopeptide repeat-containing protein chloroplastic"/>
    <property type="match status" value="1"/>
</dbReference>
<organism evidence="3 4">
    <name type="scientific">Cephalotus follicularis</name>
    <name type="common">Albany pitcher plant</name>
    <dbReference type="NCBI Taxonomy" id="3775"/>
    <lineage>
        <taxon>Eukaryota</taxon>
        <taxon>Viridiplantae</taxon>
        <taxon>Streptophyta</taxon>
        <taxon>Embryophyta</taxon>
        <taxon>Tracheophyta</taxon>
        <taxon>Spermatophyta</taxon>
        <taxon>Magnoliopsida</taxon>
        <taxon>eudicotyledons</taxon>
        <taxon>Gunneridae</taxon>
        <taxon>Pentapetalae</taxon>
        <taxon>rosids</taxon>
        <taxon>fabids</taxon>
        <taxon>Oxalidales</taxon>
        <taxon>Cephalotaceae</taxon>
        <taxon>Cephalotus</taxon>
    </lineage>
</organism>
<protein>
    <submittedName>
        <fullName evidence="3">PPR domain-containing protein/PPR_2 domain-containing protein</fullName>
    </submittedName>
</protein>
<evidence type="ECO:0000313" key="3">
    <source>
        <dbReference type="EMBL" id="GAV78583.1"/>
    </source>
</evidence>
<name>A0A1Q3CER0_CEPFO</name>
<evidence type="ECO:0000256" key="2">
    <source>
        <dbReference type="PROSITE-ProRule" id="PRU00708"/>
    </source>
</evidence>
<dbReference type="NCBIfam" id="TIGR00756">
    <property type="entry name" value="PPR"/>
    <property type="match status" value="5"/>
</dbReference>
<dbReference type="InterPro" id="IPR046960">
    <property type="entry name" value="PPR_At4g14850-like_plant"/>
</dbReference>
<reference evidence="4" key="1">
    <citation type="submission" date="2016-04" db="EMBL/GenBank/DDBJ databases">
        <title>Cephalotus genome sequencing.</title>
        <authorList>
            <person name="Fukushima K."/>
            <person name="Hasebe M."/>
            <person name="Fang X."/>
        </authorList>
    </citation>
    <scope>NUCLEOTIDE SEQUENCE [LARGE SCALE GENOMIC DNA]</scope>
    <source>
        <strain evidence="4">cv. St1</strain>
    </source>
</reference>
<sequence length="482" mass="54260">MLLHCKSAQYIQKIHAQIVTGGYEQNPYVAAKLIGKYTECCGGDSKMEDARKVFDNLFDRDVFSWNMIIQGYANLGPYSEAVNIYNQMRFCGATANRYTFPFVMKACGAMRDGKKGQLIHGHLVKCGFDTDLFVANALVAFYARCQEIDSSRRVFDKICHRDIVSWNSLISGYTVNGYANEAIEFFRAMLRDFSCAPDNATFVGILPACAEAAAIQVAFWIHSYIIKSGMEVNAALSSGLISVYANCGHINMGRDVFDRAFDKNIAVWNAIIRCYGMHGFVDEALRLFSQLVEVGLRPDGVIFVALLSACSHAGKVMKGWEIFEKMENYGVKKTSEHYACMIDILGRAGRIDEALEFIKKMPLQAGKDAYGALLGACRIHNNINVAEEVAEKLFVLDPDNAGRYIIMAKMYEDAGRREDAARLRKALRQNNIRKPFGYSSIQVDSIQHTFRVNDEYHPLKEKIFDTLERLNETIYDKLSMNS</sequence>
<feature type="repeat" description="PPR" evidence="2">
    <location>
        <begin position="162"/>
        <end position="197"/>
    </location>
</feature>
<feature type="repeat" description="PPR" evidence="2">
    <location>
        <begin position="264"/>
        <end position="298"/>
    </location>
</feature>
<dbReference type="PANTHER" id="PTHR47926:SF347">
    <property type="entry name" value="PENTATRICOPEPTIDE REPEAT-CONTAINING PROTEIN"/>
    <property type="match status" value="1"/>
</dbReference>
<proteinExistence type="predicted"/>
<dbReference type="PROSITE" id="PS51375">
    <property type="entry name" value="PPR"/>
    <property type="match status" value="4"/>
</dbReference>
<dbReference type="PANTHER" id="PTHR47926">
    <property type="entry name" value="PENTATRICOPEPTIDE REPEAT-CONTAINING PROTEIN"/>
    <property type="match status" value="1"/>
</dbReference>
<dbReference type="Pfam" id="PF01535">
    <property type="entry name" value="PPR"/>
    <property type="match status" value="3"/>
</dbReference>
<dbReference type="EMBL" id="BDDD01001829">
    <property type="protein sequence ID" value="GAV78583.1"/>
    <property type="molecule type" value="Genomic_DNA"/>
</dbReference>
<dbReference type="InterPro" id="IPR011990">
    <property type="entry name" value="TPR-like_helical_dom_sf"/>
</dbReference>
<keyword evidence="4" id="KW-1185">Reference proteome</keyword>
<dbReference type="InterPro" id="IPR002885">
    <property type="entry name" value="PPR_rpt"/>
</dbReference>
<dbReference type="InterPro" id="IPR046848">
    <property type="entry name" value="E_motif"/>
</dbReference>
<accession>A0A1Q3CER0</accession>
<dbReference type="Pfam" id="PF20431">
    <property type="entry name" value="E_motif"/>
    <property type="match status" value="1"/>
</dbReference>
<dbReference type="GO" id="GO:0009451">
    <property type="term" value="P:RNA modification"/>
    <property type="evidence" value="ECO:0007669"/>
    <property type="project" value="InterPro"/>
</dbReference>
<dbReference type="FunFam" id="1.25.40.10:FF:000090">
    <property type="entry name" value="Pentatricopeptide repeat-containing protein, chloroplastic"/>
    <property type="match status" value="1"/>
</dbReference>
<dbReference type="SUPFAM" id="SSF48452">
    <property type="entry name" value="TPR-like"/>
    <property type="match status" value="1"/>
</dbReference>
<dbReference type="Pfam" id="PF13041">
    <property type="entry name" value="PPR_2"/>
    <property type="match status" value="2"/>
</dbReference>
<evidence type="ECO:0000256" key="1">
    <source>
        <dbReference type="ARBA" id="ARBA00022737"/>
    </source>
</evidence>
<dbReference type="OrthoDB" id="1862136at2759"/>
<keyword evidence="1" id="KW-0677">Repeat</keyword>
<gene>
    <name evidence="3" type="ORF">CFOL_v3_22049</name>
</gene>